<sequence length="393" mass="44014">MKIKRLVLLFLSTCFMACQPKNSGNTNSAERHKYVLLINGEKGSRAQDRMIWLNSLDSGEVTNTNQGIDISNTLGTYVIIRDRFLISLDKETQTLSKYTYKTDQLAAAGKLQLKDFDFISNSVDLDSNQLYISGQGDKDMHLIIDPQTMKLVKKEPWNFPVARGQSRFETFASLHEGKLYLGYSSFGAEFNHCSDTSYLAVLDYPALNKPKITKDTRSAFPGTGVNGLFDSFIDSQDDQYVLTSPVFYHGNHPKAATAFYRIKKGATAFDEQYFFNLSVFTRGIHLLGITAAGNGQVILVTAPIPATGKTDYYIADVYKKTLKLLLKDQHQPNFVWGTAGFFDGRKAYFVVNEKDNQAQVYSYDAGKELLKKGILIKGSVSPKSSYLLFSPEK</sequence>
<evidence type="ECO:0000256" key="1">
    <source>
        <dbReference type="SAM" id="SignalP"/>
    </source>
</evidence>
<keyword evidence="3" id="KW-1185">Reference proteome</keyword>
<organism evidence="2 3">
    <name type="scientific">Pedobacter steynii</name>
    <dbReference type="NCBI Taxonomy" id="430522"/>
    <lineage>
        <taxon>Bacteria</taxon>
        <taxon>Pseudomonadati</taxon>
        <taxon>Bacteroidota</taxon>
        <taxon>Sphingobacteriia</taxon>
        <taxon>Sphingobacteriales</taxon>
        <taxon>Sphingobacteriaceae</taxon>
        <taxon>Pedobacter</taxon>
    </lineage>
</organism>
<dbReference type="SUPFAM" id="SSF51004">
    <property type="entry name" value="C-terminal (heme d1) domain of cytochrome cd1-nitrite reductase"/>
    <property type="match status" value="1"/>
</dbReference>
<accession>A0A1H0AHQ3</accession>
<feature type="chain" id="PRO_5010343348" evidence="1">
    <location>
        <begin position="18"/>
        <end position="393"/>
    </location>
</feature>
<dbReference type="InterPro" id="IPR011048">
    <property type="entry name" value="Haem_d1_sf"/>
</dbReference>
<dbReference type="OrthoDB" id="738440at2"/>
<protein>
    <submittedName>
        <fullName evidence="2">Uncharacterized protein</fullName>
    </submittedName>
</protein>
<evidence type="ECO:0000313" key="3">
    <source>
        <dbReference type="Proteomes" id="UP000183200"/>
    </source>
</evidence>
<gene>
    <name evidence="2" type="ORF">SAMN05421820_107101</name>
</gene>
<proteinExistence type="predicted"/>
<reference evidence="3" key="1">
    <citation type="submission" date="2016-10" db="EMBL/GenBank/DDBJ databases">
        <authorList>
            <person name="Varghese N."/>
            <person name="Submissions S."/>
        </authorList>
    </citation>
    <scope>NUCLEOTIDE SEQUENCE [LARGE SCALE GENOMIC DNA]</scope>
    <source>
        <strain evidence="3">DSM 19110</strain>
    </source>
</reference>
<dbReference type="AlphaFoldDB" id="A0A1H0AHQ3"/>
<name>A0A1H0AHQ3_9SPHI</name>
<evidence type="ECO:0000313" key="2">
    <source>
        <dbReference type="EMBL" id="SDN33009.1"/>
    </source>
</evidence>
<dbReference type="RefSeq" id="WP_143010490.1">
    <property type="nucleotide sequence ID" value="NZ_FNGY01000007.1"/>
</dbReference>
<dbReference type="Proteomes" id="UP000183200">
    <property type="component" value="Unassembled WGS sequence"/>
</dbReference>
<keyword evidence="1" id="KW-0732">Signal</keyword>
<dbReference type="EMBL" id="FNGY01000007">
    <property type="protein sequence ID" value="SDN33009.1"/>
    <property type="molecule type" value="Genomic_DNA"/>
</dbReference>
<feature type="signal peptide" evidence="1">
    <location>
        <begin position="1"/>
        <end position="17"/>
    </location>
</feature>